<organism evidence="1 2">
    <name type="scientific">Phrynocephalus forsythii</name>
    <dbReference type="NCBI Taxonomy" id="171643"/>
    <lineage>
        <taxon>Eukaryota</taxon>
        <taxon>Metazoa</taxon>
        <taxon>Chordata</taxon>
        <taxon>Craniata</taxon>
        <taxon>Vertebrata</taxon>
        <taxon>Euteleostomi</taxon>
        <taxon>Lepidosauria</taxon>
        <taxon>Squamata</taxon>
        <taxon>Bifurcata</taxon>
        <taxon>Unidentata</taxon>
        <taxon>Episquamata</taxon>
        <taxon>Toxicofera</taxon>
        <taxon>Iguania</taxon>
        <taxon>Acrodonta</taxon>
        <taxon>Agamidae</taxon>
        <taxon>Agaminae</taxon>
        <taxon>Phrynocephalus</taxon>
    </lineage>
</organism>
<protein>
    <submittedName>
        <fullName evidence="1">Uncharacterized protein</fullName>
    </submittedName>
</protein>
<keyword evidence="2" id="KW-1185">Reference proteome</keyword>
<dbReference type="OrthoDB" id="9409434at2759"/>
<evidence type="ECO:0000313" key="1">
    <source>
        <dbReference type="EMBL" id="KAJ7313041.1"/>
    </source>
</evidence>
<dbReference type="EMBL" id="JAPFRF010000012">
    <property type="protein sequence ID" value="KAJ7313041.1"/>
    <property type="molecule type" value="Genomic_DNA"/>
</dbReference>
<sequence length="669" mass="73420">MVRRKDVTNVHVFSTRVGDVIVRPDLDCFLLLPLLPASPSADLRPLHPSLRSGEHYFGSRWHDSIYVIRGNKLLEAEDLTTGATKPARTLHPSCFGGQRYFVVAGASFGVIMSPGSVTAVKDLSTGEPDRDVDLGPCQWSKEKMGSRRSYLYWQMWDNFSGQFFSFHPKILSFLPGGLGLVKGSAFGAWRLLDTIRNDSDTPVTGARAVTQQVGCAKETLADIGDAWTASLLPDAPKPGSVAMAIAKAQFALPVQYGGLGLNTEQEEWEGLSEEEKNLQFTLQPQEVAYVWQYQLGLGKETVLRSPAASSASLFPEGVAVQRRRAYEFEIFMACVVPRTVSPGTDIFTTRHGSFIVRSDLGCYLQTLDFSLGEDIQVWDLHPACRGKDHYVGDRSSSAIYFLHGGSFCKAVDLNSEPPSDPLPLHSSCQGGDHYASCGGRFFIFFLKRGVILSVVDLATGAEPQEVSLEPTFLDGLYYYGADASHLACLRMDEENHLRGQLFAIGVGQKGSFSVHPDVVSFLPGGLAVTYGAAFGAWECLKLISNATALPMPSTHEITRKVGYSKQAFAQNYHVSGSIDPDSLAVSLLQSQFSLPVAYGGLGVRTEQEEWEEVAEEGEPLRVILQPRQKLYWWHYQLGLGKEPLLFCRSLKITRSPSPPTHIPLPLADS</sequence>
<reference evidence="1" key="1">
    <citation type="journal article" date="2023" name="DNA Res.">
        <title>Chromosome-level genome assembly of Phrynocephalus forsythii using third-generation DNA sequencing and Hi-C analysis.</title>
        <authorList>
            <person name="Qi Y."/>
            <person name="Zhao W."/>
            <person name="Zhao Y."/>
            <person name="Niu C."/>
            <person name="Cao S."/>
            <person name="Zhang Y."/>
        </authorList>
    </citation>
    <scope>NUCLEOTIDE SEQUENCE</scope>
    <source>
        <tissue evidence="1">Muscle</tissue>
    </source>
</reference>
<gene>
    <name evidence="1" type="ORF">JRQ81_004305</name>
</gene>
<accession>A0A9Q0XH18</accession>
<comment type="caution">
    <text evidence="1">The sequence shown here is derived from an EMBL/GenBank/DDBJ whole genome shotgun (WGS) entry which is preliminary data.</text>
</comment>
<evidence type="ECO:0000313" key="2">
    <source>
        <dbReference type="Proteomes" id="UP001142489"/>
    </source>
</evidence>
<dbReference type="AlphaFoldDB" id="A0A9Q0XH18"/>
<proteinExistence type="predicted"/>
<name>A0A9Q0XH18_9SAUR</name>
<dbReference type="Proteomes" id="UP001142489">
    <property type="component" value="Unassembled WGS sequence"/>
</dbReference>